<organism evidence="1 2">
    <name type="scientific">Oryza sativa subsp. japonica</name>
    <name type="common">Rice</name>
    <dbReference type="NCBI Taxonomy" id="39947"/>
    <lineage>
        <taxon>Eukaryota</taxon>
        <taxon>Viridiplantae</taxon>
        <taxon>Streptophyta</taxon>
        <taxon>Embryophyta</taxon>
        <taxon>Tracheophyta</taxon>
        <taxon>Spermatophyta</taxon>
        <taxon>Magnoliopsida</taxon>
        <taxon>Liliopsida</taxon>
        <taxon>Poales</taxon>
        <taxon>Poaceae</taxon>
        <taxon>BOP clade</taxon>
        <taxon>Oryzoideae</taxon>
        <taxon>Oryzeae</taxon>
        <taxon>Oryzinae</taxon>
        <taxon>Oryza</taxon>
        <taxon>Oryza sativa</taxon>
    </lineage>
</organism>
<evidence type="ECO:0000313" key="2">
    <source>
        <dbReference type="Proteomes" id="UP000000763"/>
    </source>
</evidence>
<reference evidence="2" key="2">
    <citation type="journal article" date="2008" name="Nucleic Acids Res.">
        <title>The rice annotation project database (RAP-DB): 2008 update.</title>
        <authorList>
            <consortium name="The rice annotation project (RAP)"/>
        </authorList>
    </citation>
    <scope>GENOME REANNOTATION</scope>
    <source>
        <strain evidence="2">cv. Nipponbare</strain>
    </source>
</reference>
<reference evidence="2" key="1">
    <citation type="journal article" date="2005" name="Nature">
        <title>The map-based sequence of the rice genome.</title>
        <authorList>
            <consortium name="International rice genome sequencing project (IRGSP)"/>
            <person name="Matsumoto T."/>
            <person name="Wu J."/>
            <person name="Kanamori H."/>
            <person name="Katayose Y."/>
            <person name="Fujisawa M."/>
            <person name="Namiki N."/>
            <person name="Mizuno H."/>
            <person name="Yamamoto K."/>
            <person name="Antonio B.A."/>
            <person name="Baba T."/>
            <person name="Sakata K."/>
            <person name="Nagamura Y."/>
            <person name="Aoki H."/>
            <person name="Arikawa K."/>
            <person name="Arita K."/>
            <person name="Bito T."/>
            <person name="Chiden Y."/>
            <person name="Fujitsuka N."/>
            <person name="Fukunaka R."/>
            <person name="Hamada M."/>
            <person name="Harada C."/>
            <person name="Hayashi A."/>
            <person name="Hijishita S."/>
            <person name="Honda M."/>
            <person name="Hosokawa S."/>
            <person name="Ichikawa Y."/>
            <person name="Idonuma A."/>
            <person name="Iijima M."/>
            <person name="Ikeda M."/>
            <person name="Ikeno M."/>
            <person name="Ito K."/>
            <person name="Ito S."/>
            <person name="Ito T."/>
            <person name="Ito Y."/>
            <person name="Ito Y."/>
            <person name="Iwabuchi A."/>
            <person name="Kamiya K."/>
            <person name="Karasawa W."/>
            <person name="Kurita K."/>
            <person name="Katagiri S."/>
            <person name="Kikuta A."/>
            <person name="Kobayashi H."/>
            <person name="Kobayashi N."/>
            <person name="Machita K."/>
            <person name="Maehara T."/>
            <person name="Masukawa M."/>
            <person name="Mizubayashi T."/>
            <person name="Mukai Y."/>
            <person name="Nagasaki H."/>
            <person name="Nagata Y."/>
            <person name="Naito S."/>
            <person name="Nakashima M."/>
            <person name="Nakama Y."/>
            <person name="Nakamichi Y."/>
            <person name="Nakamura M."/>
            <person name="Meguro A."/>
            <person name="Negishi M."/>
            <person name="Ohta I."/>
            <person name="Ohta T."/>
            <person name="Okamoto M."/>
            <person name="Ono N."/>
            <person name="Saji S."/>
            <person name="Sakaguchi M."/>
            <person name="Sakai K."/>
            <person name="Shibata M."/>
            <person name="Shimokawa T."/>
            <person name="Song J."/>
            <person name="Takazaki Y."/>
            <person name="Terasawa K."/>
            <person name="Tsugane M."/>
            <person name="Tsuji K."/>
            <person name="Ueda S."/>
            <person name="Waki K."/>
            <person name="Yamagata H."/>
            <person name="Yamamoto M."/>
            <person name="Yamamoto S."/>
            <person name="Yamane H."/>
            <person name="Yoshiki S."/>
            <person name="Yoshihara R."/>
            <person name="Yukawa K."/>
            <person name="Zhong H."/>
            <person name="Yano M."/>
            <person name="Yuan Q."/>
            <person name="Ouyang S."/>
            <person name="Liu J."/>
            <person name="Jones K.M."/>
            <person name="Gansberger K."/>
            <person name="Moffat K."/>
            <person name="Hill J."/>
            <person name="Bera J."/>
            <person name="Fadrosh D."/>
            <person name="Jin S."/>
            <person name="Johri S."/>
            <person name="Kim M."/>
            <person name="Overton L."/>
            <person name="Reardon M."/>
            <person name="Tsitrin T."/>
            <person name="Vuong H."/>
            <person name="Weaver B."/>
            <person name="Ciecko A."/>
            <person name="Tallon L."/>
            <person name="Jackson J."/>
            <person name="Pai G."/>
            <person name="Aken S.V."/>
            <person name="Utterback T."/>
            <person name="Reidmuller S."/>
            <person name="Feldblyum T."/>
            <person name="Hsiao J."/>
            <person name="Zismann V."/>
            <person name="Iobst S."/>
            <person name="de Vazeille A.R."/>
            <person name="Buell C.R."/>
            <person name="Ying K."/>
            <person name="Li Y."/>
            <person name="Lu T."/>
            <person name="Huang Y."/>
            <person name="Zhao Q."/>
            <person name="Feng Q."/>
            <person name="Zhang L."/>
            <person name="Zhu J."/>
            <person name="Weng Q."/>
            <person name="Mu J."/>
            <person name="Lu Y."/>
            <person name="Fan D."/>
            <person name="Liu Y."/>
            <person name="Guan J."/>
            <person name="Zhang Y."/>
            <person name="Yu S."/>
            <person name="Liu X."/>
            <person name="Zhang Y."/>
            <person name="Hong G."/>
            <person name="Han B."/>
            <person name="Choisne N."/>
            <person name="Demange N."/>
            <person name="Orjeda G."/>
            <person name="Samain S."/>
            <person name="Cattolico L."/>
            <person name="Pelletier E."/>
            <person name="Couloux A."/>
            <person name="Segurens B."/>
            <person name="Wincker P."/>
            <person name="D'Hont A."/>
            <person name="Scarpelli C."/>
            <person name="Weissenbach J."/>
            <person name="Salanoubat M."/>
            <person name="Quetier F."/>
            <person name="Yu Y."/>
            <person name="Kim H.R."/>
            <person name="Rambo T."/>
            <person name="Currie J."/>
            <person name="Collura K."/>
            <person name="Luo M."/>
            <person name="Yang T."/>
            <person name="Ammiraju J.S.S."/>
            <person name="Engler F."/>
            <person name="Soderlund C."/>
            <person name="Wing R.A."/>
            <person name="Palmer L.E."/>
            <person name="de la Bastide M."/>
            <person name="Spiegel L."/>
            <person name="Nascimento L."/>
            <person name="Zutavern T."/>
            <person name="O'Shaughnessy A."/>
            <person name="Dike S."/>
            <person name="Dedhia N."/>
            <person name="Preston R."/>
            <person name="Balija V."/>
            <person name="McCombie W.R."/>
            <person name="Chow T."/>
            <person name="Chen H."/>
            <person name="Chung M."/>
            <person name="Chen C."/>
            <person name="Shaw J."/>
            <person name="Wu H."/>
            <person name="Hsiao K."/>
            <person name="Chao Y."/>
            <person name="Chu M."/>
            <person name="Cheng C."/>
            <person name="Hour A."/>
            <person name="Lee P."/>
            <person name="Lin S."/>
            <person name="Lin Y."/>
            <person name="Liou J."/>
            <person name="Liu S."/>
            <person name="Hsing Y."/>
            <person name="Raghuvanshi S."/>
            <person name="Mohanty A."/>
            <person name="Bharti A.K."/>
            <person name="Gaur A."/>
            <person name="Gupta V."/>
            <person name="Kumar D."/>
            <person name="Ravi V."/>
            <person name="Vij S."/>
            <person name="Kapur A."/>
            <person name="Khurana P."/>
            <person name="Khurana P."/>
            <person name="Khurana J.P."/>
            <person name="Tyagi A.K."/>
            <person name="Gaikwad K."/>
            <person name="Singh A."/>
            <person name="Dalal V."/>
            <person name="Srivastava S."/>
            <person name="Dixit A."/>
            <person name="Pal A.K."/>
            <person name="Ghazi I.A."/>
            <person name="Yadav M."/>
            <person name="Pandit A."/>
            <person name="Bhargava A."/>
            <person name="Sureshbabu K."/>
            <person name="Batra K."/>
            <person name="Sharma T.R."/>
            <person name="Mohapatra T."/>
            <person name="Singh N.K."/>
            <person name="Messing J."/>
            <person name="Nelson A.B."/>
            <person name="Fuks G."/>
            <person name="Kavchok S."/>
            <person name="Keizer G."/>
            <person name="Linton E."/>
            <person name="Llaca V."/>
            <person name="Song R."/>
            <person name="Tanyolac B."/>
            <person name="Young S."/>
            <person name="Ho-Il K."/>
            <person name="Hahn J.H."/>
            <person name="Sangsakoo G."/>
            <person name="Vanavichit A."/>
            <person name="de Mattos Luiz.A.T."/>
            <person name="Zimmer P.D."/>
            <person name="Malone G."/>
            <person name="Dellagostin O."/>
            <person name="de Oliveira A.C."/>
            <person name="Bevan M."/>
            <person name="Bancroft I."/>
            <person name="Minx P."/>
            <person name="Cordum H."/>
            <person name="Wilson R."/>
            <person name="Cheng Z."/>
            <person name="Jin W."/>
            <person name="Jiang J."/>
            <person name="Leong S.A."/>
            <person name="Iwama H."/>
            <person name="Gojobori T."/>
            <person name="Itoh T."/>
            <person name="Niimura Y."/>
            <person name="Fujii Y."/>
            <person name="Habara T."/>
            <person name="Sakai H."/>
            <person name="Sato Y."/>
            <person name="Wilson G."/>
            <person name="Kumar K."/>
            <person name="McCouch S."/>
            <person name="Juretic N."/>
            <person name="Hoen D."/>
            <person name="Wright S."/>
            <person name="Bruskiewich R."/>
            <person name="Bureau T."/>
            <person name="Miyao A."/>
            <person name="Hirochika H."/>
            <person name="Nishikawa T."/>
            <person name="Kadowaki K."/>
            <person name="Sugiura M."/>
            <person name="Burr B."/>
            <person name="Sasaki T."/>
        </authorList>
    </citation>
    <scope>NUCLEOTIDE SEQUENCE [LARGE SCALE GENOMIC DNA]</scope>
    <source>
        <strain evidence="2">cv. Nipponbare</strain>
    </source>
</reference>
<evidence type="ECO:0000313" key="1">
    <source>
        <dbReference type="EMBL" id="AAP68416.1"/>
    </source>
</evidence>
<sequence>MGSRDCRHLQGSPDGCLRPLSHARLRTMAALADELETDPGKNILPSAREIAAELDWELAPIPDL</sequence>
<protein>
    <submittedName>
        <fullName evidence="1">Uncharacterized protein</fullName>
    </submittedName>
</protein>
<gene>
    <name evidence="1" type="primary">OSJNBa0093M23.1</name>
</gene>
<name>Q7XZX7_ORYSJ</name>
<dbReference type="EMBL" id="AC138001">
    <property type="protein sequence ID" value="AAP68416.1"/>
    <property type="molecule type" value="Genomic_DNA"/>
</dbReference>
<dbReference type="AlphaFoldDB" id="Q7XZX7"/>
<proteinExistence type="predicted"/>
<dbReference type="Proteomes" id="UP000000763">
    <property type="component" value="Chromosome 3"/>
</dbReference>
<accession>Q7XZX7</accession>